<keyword evidence="7" id="KW-0677">Repeat</keyword>
<dbReference type="GO" id="GO:0051260">
    <property type="term" value="P:protein homooligomerization"/>
    <property type="evidence" value="ECO:0007669"/>
    <property type="project" value="UniProtKB-ARBA"/>
</dbReference>
<evidence type="ECO:0000256" key="3">
    <source>
        <dbReference type="ARBA" id="ARBA00022448"/>
    </source>
</evidence>
<dbReference type="OrthoDB" id="409725at2759"/>
<feature type="transmembrane region" description="Helical" evidence="11">
    <location>
        <begin position="114"/>
        <end position="133"/>
    </location>
</feature>
<feature type="transmembrane region" description="Helical" evidence="11">
    <location>
        <begin position="387"/>
        <end position="408"/>
    </location>
</feature>
<feature type="transmembrane region" description="Helical" evidence="11">
    <location>
        <begin position="177"/>
        <end position="198"/>
    </location>
</feature>
<feature type="transmembrane region" description="Helical" evidence="11">
    <location>
        <begin position="145"/>
        <end position="165"/>
    </location>
</feature>
<feature type="transmembrane region" description="Helical" evidence="11">
    <location>
        <begin position="83"/>
        <end position="107"/>
    </location>
</feature>
<keyword evidence="3" id="KW-0813">Transport</keyword>
<evidence type="ECO:0000256" key="11">
    <source>
        <dbReference type="SAM" id="Phobius"/>
    </source>
</evidence>
<feature type="transmembrane region" description="Helical" evidence="11">
    <location>
        <begin position="12"/>
        <end position="37"/>
    </location>
</feature>
<evidence type="ECO:0000256" key="2">
    <source>
        <dbReference type="ARBA" id="ARBA00007809"/>
    </source>
</evidence>
<keyword evidence="13" id="KW-1185">Reference proteome</keyword>
<dbReference type="GO" id="GO:0051119">
    <property type="term" value="F:sugar transmembrane transporter activity"/>
    <property type="evidence" value="ECO:0007669"/>
    <property type="project" value="InterPro"/>
</dbReference>
<dbReference type="AlphaFoldDB" id="A0A9D3ZI84"/>
<dbReference type="PANTHER" id="PTHR10791">
    <property type="entry name" value="RAG1-ACTIVATING PROTEIN 1"/>
    <property type="match status" value="1"/>
</dbReference>
<comment type="function">
    <text evidence="10">Mediates both low-affinity uptake and efflux of sugar across the plasma membrane.</text>
</comment>
<accession>A0A9D3ZI84</accession>
<proteinExistence type="inferred from homology"/>
<organism evidence="12 13">
    <name type="scientific">Gossypium stocksii</name>
    <dbReference type="NCBI Taxonomy" id="47602"/>
    <lineage>
        <taxon>Eukaryota</taxon>
        <taxon>Viridiplantae</taxon>
        <taxon>Streptophyta</taxon>
        <taxon>Embryophyta</taxon>
        <taxon>Tracheophyta</taxon>
        <taxon>Spermatophyta</taxon>
        <taxon>Magnoliopsida</taxon>
        <taxon>eudicotyledons</taxon>
        <taxon>Gunneridae</taxon>
        <taxon>Pentapetalae</taxon>
        <taxon>rosids</taxon>
        <taxon>malvids</taxon>
        <taxon>Malvales</taxon>
        <taxon>Malvaceae</taxon>
        <taxon>Malvoideae</taxon>
        <taxon>Gossypium</taxon>
    </lineage>
</organism>
<reference evidence="12 13" key="1">
    <citation type="journal article" date="2021" name="Plant Biotechnol. J.">
        <title>Multi-omics assisted identification of the key and species-specific regulatory components of drought-tolerant mechanisms in Gossypium stocksii.</title>
        <authorList>
            <person name="Yu D."/>
            <person name="Ke L."/>
            <person name="Zhang D."/>
            <person name="Wu Y."/>
            <person name="Sun Y."/>
            <person name="Mei J."/>
            <person name="Sun J."/>
            <person name="Sun Y."/>
        </authorList>
    </citation>
    <scope>NUCLEOTIDE SEQUENCE [LARGE SCALE GENOMIC DNA]</scope>
    <source>
        <strain evidence="13">cv. E1</strain>
        <tissue evidence="12">Leaf</tissue>
    </source>
</reference>
<keyword evidence="9 11" id="KW-0472">Membrane</keyword>
<dbReference type="Gene3D" id="1.20.1280.290">
    <property type="match status" value="4"/>
</dbReference>
<comment type="subcellular location">
    <subcellularLocation>
        <location evidence="1">Cell membrane</location>
        <topology evidence="1">Multi-pass membrane protein</topology>
    </subcellularLocation>
</comment>
<evidence type="ECO:0000256" key="4">
    <source>
        <dbReference type="ARBA" id="ARBA00022475"/>
    </source>
</evidence>
<name>A0A9D3ZI84_9ROSI</name>
<dbReference type="GO" id="GO:0005886">
    <property type="term" value="C:plasma membrane"/>
    <property type="evidence" value="ECO:0007669"/>
    <property type="project" value="UniProtKB-SubCell"/>
</dbReference>
<feature type="transmembrane region" description="Helical" evidence="11">
    <location>
        <begin position="328"/>
        <end position="348"/>
    </location>
</feature>
<evidence type="ECO:0000256" key="1">
    <source>
        <dbReference type="ARBA" id="ARBA00004651"/>
    </source>
</evidence>
<evidence type="ECO:0000256" key="9">
    <source>
        <dbReference type="ARBA" id="ARBA00023136"/>
    </source>
</evidence>
<sequence>MVSADTARTIVGIIVFRILFVMFCFAGNVISFFLFASPLPTFVKIYKEKAVEEFKPDPYIATAMNCMLWIFYGLPMIHPDSILVVTINSIGLAMELIYLSIFFLYASNKGRAKVIGWLALEILFLGVIAACTLTLRKTHAQRSDLVGILCVIFGVLMYASPLTVMRKVTKTKSVKYMPFYLSLANFLNGVIWATYALIRFDLYILIGNGLGALSGAIQLILYACYFKSTPKDDDENDVGMSSPSVSSSRQPTFFRIYKNKAVEEFQPYPYLCTVLNCIFWMFYGLPIVKKDNILVLTINSVGLVIELLYLTVYVVYANDRKKRLRVAHILLAEAALTVAVVLIAMLCFDKHRSLFVGIIADVFNIIMYAAPLGIWKKVITTKSVEYMPFWLSVAGLSNGICWTIYGLIPFDLFLLVSNGLGAIFGVIQLGLYCYFYFYGEKNSKEGAKRQSEVQLSNHPTGAA</sequence>
<dbReference type="PANTHER" id="PTHR10791:SF30">
    <property type="entry name" value="SUGAR TRANSPORTER SWEET1"/>
    <property type="match status" value="1"/>
</dbReference>
<feature type="transmembrane region" description="Helical" evidence="11">
    <location>
        <begin position="420"/>
        <end position="439"/>
    </location>
</feature>
<comment type="caution">
    <text evidence="12">The sequence shown here is derived from an EMBL/GenBank/DDBJ whole genome shotgun (WGS) entry which is preliminary data.</text>
</comment>
<evidence type="ECO:0008006" key="14">
    <source>
        <dbReference type="Google" id="ProtNLM"/>
    </source>
</evidence>
<evidence type="ECO:0000256" key="8">
    <source>
        <dbReference type="ARBA" id="ARBA00022989"/>
    </source>
</evidence>
<keyword evidence="6 11" id="KW-0812">Transmembrane</keyword>
<protein>
    <recommendedName>
        <fullName evidence="14">Bidirectional sugar transporter SWEET</fullName>
    </recommendedName>
</protein>
<feature type="transmembrane region" description="Helical" evidence="11">
    <location>
        <begin position="354"/>
        <end position="375"/>
    </location>
</feature>
<dbReference type="FunFam" id="1.20.1280.290:FF:000001">
    <property type="entry name" value="Bidirectional sugar transporter SWEET"/>
    <property type="match status" value="2"/>
</dbReference>
<evidence type="ECO:0000313" key="13">
    <source>
        <dbReference type="Proteomes" id="UP000828251"/>
    </source>
</evidence>
<keyword evidence="8 11" id="KW-1133">Transmembrane helix</keyword>
<dbReference type="FunFam" id="1.20.1280.290:FF:000002">
    <property type="entry name" value="Bidirectional sugar transporter SWEET"/>
    <property type="match status" value="2"/>
</dbReference>
<keyword evidence="4" id="KW-1003">Cell membrane</keyword>
<evidence type="ECO:0000313" key="12">
    <source>
        <dbReference type="EMBL" id="KAH1038606.1"/>
    </source>
</evidence>
<keyword evidence="5" id="KW-0762">Sugar transport</keyword>
<feature type="transmembrane region" description="Helical" evidence="11">
    <location>
        <begin position="293"/>
        <end position="316"/>
    </location>
</feature>
<dbReference type="InterPro" id="IPR047664">
    <property type="entry name" value="SWEET"/>
</dbReference>
<gene>
    <name evidence="12" type="ORF">J1N35_040349</name>
</gene>
<dbReference type="Proteomes" id="UP000828251">
    <property type="component" value="Unassembled WGS sequence"/>
</dbReference>
<feature type="transmembrane region" description="Helical" evidence="11">
    <location>
        <begin position="204"/>
        <end position="225"/>
    </location>
</feature>
<evidence type="ECO:0000256" key="10">
    <source>
        <dbReference type="ARBA" id="ARBA00037238"/>
    </source>
</evidence>
<comment type="similarity">
    <text evidence="2">Belongs to the SWEET sugar transporter family.</text>
</comment>
<dbReference type="Pfam" id="PF03083">
    <property type="entry name" value="MtN3_slv"/>
    <property type="match status" value="4"/>
</dbReference>
<feature type="transmembrane region" description="Helical" evidence="11">
    <location>
        <begin position="268"/>
        <end position="287"/>
    </location>
</feature>
<evidence type="ECO:0000256" key="5">
    <source>
        <dbReference type="ARBA" id="ARBA00022597"/>
    </source>
</evidence>
<evidence type="ECO:0000256" key="7">
    <source>
        <dbReference type="ARBA" id="ARBA00022737"/>
    </source>
</evidence>
<dbReference type="InterPro" id="IPR004316">
    <property type="entry name" value="SWEET_rpt"/>
</dbReference>
<dbReference type="EMBL" id="JAIQCV010000012">
    <property type="protein sequence ID" value="KAH1038606.1"/>
    <property type="molecule type" value="Genomic_DNA"/>
</dbReference>
<evidence type="ECO:0000256" key="6">
    <source>
        <dbReference type="ARBA" id="ARBA00022692"/>
    </source>
</evidence>